<dbReference type="AlphaFoldDB" id="A0A2U8GHM8"/>
<evidence type="ECO:0000313" key="1">
    <source>
        <dbReference type="EMBL" id="AWI68179.1"/>
    </source>
</evidence>
<dbReference type="RefSeq" id="YP_009492004.1">
    <property type="nucleotide sequence ID" value="NC_037919.1"/>
</dbReference>
<dbReference type="EMBL" id="MF276977">
    <property type="protein sequence ID" value="AWI68179.1"/>
    <property type="molecule type" value="Genomic_DNA"/>
</dbReference>
<proteinExistence type="predicted"/>
<organism evidence="1">
    <name type="scientific">Pediastrum angulosum</name>
    <dbReference type="NCBI Taxonomy" id="271408"/>
    <lineage>
        <taxon>Eukaryota</taxon>
        <taxon>Viridiplantae</taxon>
        <taxon>Chlorophyta</taxon>
        <taxon>core chlorophytes</taxon>
        <taxon>Chlorophyceae</taxon>
        <taxon>CS clade</taxon>
        <taxon>Sphaeropleales</taxon>
        <taxon>Hydrodictyaceae</taxon>
        <taxon>Pediastrum</taxon>
    </lineage>
</organism>
<protein>
    <submittedName>
        <fullName evidence="1">Uncharacterized protein</fullName>
    </submittedName>
</protein>
<keyword evidence="1" id="KW-0150">Chloroplast</keyword>
<geneLocation type="chloroplast" evidence="1"/>
<accession>A0A2U8GHM8</accession>
<keyword evidence="1" id="KW-0934">Plastid</keyword>
<reference evidence="1" key="1">
    <citation type="journal article" date="2018" name="Am. J. Bot.">
        <title>Organellar phylogenomics inform systematics in the green algal family Hydrodictyaceae (Chlorophyceae) and provide clues to the complex evolutionary history of plastid genomes in the green algal tree of life.</title>
        <authorList>
            <person name="McManus H.A."/>
            <person name="Fucikova K."/>
            <person name="Lewis P.O."/>
            <person name="Lewis L.A."/>
            <person name="Karol K.G."/>
        </authorList>
    </citation>
    <scope>NUCLEOTIDE SEQUENCE</scope>
</reference>
<sequence>MRFALSVASAKPTARSFCFGIFFFFGSADERQSSIPNSKIRRLLGIFDSQITSKIPKEEEEGRRFCDALAIQLAELMRTEPKKEQAKWDTNILLLFKLNTKQ</sequence>
<dbReference type="GeneID" id="36951531"/>
<name>A0A2U8GHM8_9CHLO</name>